<reference evidence="7 8" key="1">
    <citation type="journal article" date="2020" name="Antonie Van Leeuwenhoek">
        <title>Rhodopirellula heiligendammensis sp. nov., Rhodopirellula pilleata sp. nov., and Rhodopirellula solitaria sp. nov. isolated from natural or artificial marine surfaces in Northern Germany and California, USA, and emended description of the genus Rhodopirellula.</title>
        <authorList>
            <person name="Kallscheuer N."/>
            <person name="Wiegand S."/>
            <person name="Jogler M."/>
            <person name="Boedeker C."/>
            <person name="Peeters S.H."/>
            <person name="Rast P."/>
            <person name="Heuer A."/>
            <person name="Jetten M.S.M."/>
            <person name="Rohde M."/>
            <person name="Jogler C."/>
        </authorList>
    </citation>
    <scope>NUCLEOTIDE SEQUENCE [LARGE SCALE GENOMIC DNA]</scope>
    <source>
        <strain evidence="7 8">Poly21</strain>
    </source>
</reference>
<dbReference type="InterPro" id="IPR008271">
    <property type="entry name" value="Ser/Thr_kinase_AS"/>
</dbReference>
<dbReference type="NCBIfam" id="TIGR00229">
    <property type="entry name" value="sensory_box"/>
    <property type="match status" value="1"/>
</dbReference>
<sequence length="467" mass="51655">MSVAEEGDDFVIISGPRIAGDAPPELPTDRYQIISLLQTGGMGLVYRARDQMFERDVVVKVLRQDRAMSSTAISDFAKEAQVMSFLSHPGVTPIYETGVCRNGLPFHVMKLVDGVTLREMIAAGRVETAELLSIFTDVCQTMAFAHTKGVIHLDLKPSNIMVGEFGEVNVMDWGLAMYTRRQSEDDVWLTRKTVGGDPLSPMPDGGEASKLITRQSQINGTPQYMSPEQARGSALDARADVFSLGGILCEILTGHAPYEGESLRKVYQSALRSKTFVSLERLRSCGLDNALVQLAIHCLQAKFSDRPTSAKVLAHVMQAHQTATLRSVQSDMNRFFELSPDMFCIADRNGFFVRVNDNFSRVLGYSTDELLSKPFIAFVHKDDVAQTIDQIKALNEGRPVIRFRNRYIGSGGNHITLEWTAKSIEDEQLVFAVARDVTEGVSNEIAIANAEHVQNSIEAERRDLMSG</sequence>
<dbReference type="InterPro" id="IPR035965">
    <property type="entry name" value="PAS-like_dom_sf"/>
</dbReference>
<dbReference type="InterPro" id="IPR000014">
    <property type="entry name" value="PAS"/>
</dbReference>
<dbReference type="GO" id="GO:0004674">
    <property type="term" value="F:protein serine/threonine kinase activity"/>
    <property type="evidence" value="ECO:0007669"/>
    <property type="project" value="UniProtKB-EC"/>
</dbReference>
<evidence type="ECO:0000256" key="3">
    <source>
        <dbReference type="ARBA" id="ARBA00022777"/>
    </source>
</evidence>
<dbReference type="SUPFAM" id="SSF56112">
    <property type="entry name" value="Protein kinase-like (PK-like)"/>
    <property type="match status" value="1"/>
</dbReference>
<dbReference type="InterPro" id="IPR011009">
    <property type="entry name" value="Kinase-like_dom_sf"/>
</dbReference>
<dbReference type="Proteomes" id="UP000319908">
    <property type="component" value="Unassembled WGS sequence"/>
</dbReference>
<dbReference type="EC" id="2.7.11.1" evidence="7"/>
<evidence type="ECO:0000313" key="7">
    <source>
        <dbReference type="EMBL" id="TWU10164.1"/>
    </source>
</evidence>
<organism evidence="7 8">
    <name type="scientific">Allorhodopirellula heiligendammensis</name>
    <dbReference type="NCBI Taxonomy" id="2714739"/>
    <lineage>
        <taxon>Bacteria</taxon>
        <taxon>Pseudomonadati</taxon>
        <taxon>Planctomycetota</taxon>
        <taxon>Planctomycetia</taxon>
        <taxon>Pirellulales</taxon>
        <taxon>Pirellulaceae</taxon>
        <taxon>Allorhodopirellula</taxon>
    </lineage>
</organism>
<feature type="domain" description="PAS" evidence="6">
    <location>
        <begin position="328"/>
        <end position="398"/>
    </location>
</feature>
<dbReference type="SUPFAM" id="SSF55785">
    <property type="entry name" value="PYP-like sensor domain (PAS domain)"/>
    <property type="match status" value="1"/>
</dbReference>
<dbReference type="GO" id="GO:0005524">
    <property type="term" value="F:ATP binding"/>
    <property type="evidence" value="ECO:0007669"/>
    <property type="project" value="UniProtKB-KW"/>
</dbReference>
<keyword evidence="4" id="KW-0067">ATP-binding</keyword>
<evidence type="ECO:0000313" key="8">
    <source>
        <dbReference type="Proteomes" id="UP000319908"/>
    </source>
</evidence>
<dbReference type="PANTHER" id="PTHR43289">
    <property type="entry name" value="MITOGEN-ACTIVATED PROTEIN KINASE KINASE KINASE 20-RELATED"/>
    <property type="match status" value="1"/>
</dbReference>
<accession>A0A5C6BI87</accession>
<dbReference type="EMBL" id="SJPU01000004">
    <property type="protein sequence ID" value="TWU10164.1"/>
    <property type="molecule type" value="Genomic_DNA"/>
</dbReference>
<evidence type="ECO:0000256" key="2">
    <source>
        <dbReference type="ARBA" id="ARBA00022741"/>
    </source>
</evidence>
<dbReference type="Pfam" id="PF00069">
    <property type="entry name" value="Pkinase"/>
    <property type="match status" value="1"/>
</dbReference>
<dbReference type="Gene3D" id="1.10.510.10">
    <property type="entry name" value="Transferase(Phosphotransferase) domain 1"/>
    <property type="match status" value="1"/>
</dbReference>
<dbReference type="InterPro" id="IPR000719">
    <property type="entry name" value="Prot_kinase_dom"/>
</dbReference>
<dbReference type="CDD" id="cd00130">
    <property type="entry name" value="PAS"/>
    <property type="match status" value="1"/>
</dbReference>
<dbReference type="Gene3D" id="3.30.200.20">
    <property type="entry name" value="Phosphorylase Kinase, domain 1"/>
    <property type="match status" value="1"/>
</dbReference>
<dbReference type="PROSITE" id="PS00108">
    <property type="entry name" value="PROTEIN_KINASE_ST"/>
    <property type="match status" value="1"/>
</dbReference>
<dbReference type="PROSITE" id="PS50011">
    <property type="entry name" value="PROTEIN_KINASE_DOM"/>
    <property type="match status" value="1"/>
</dbReference>
<evidence type="ECO:0000256" key="4">
    <source>
        <dbReference type="ARBA" id="ARBA00022840"/>
    </source>
</evidence>
<dbReference type="SMART" id="SM00220">
    <property type="entry name" value="S_TKc"/>
    <property type="match status" value="1"/>
</dbReference>
<comment type="caution">
    <text evidence="7">The sequence shown here is derived from an EMBL/GenBank/DDBJ whole genome shotgun (WGS) entry which is preliminary data.</text>
</comment>
<evidence type="ECO:0000256" key="1">
    <source>
        <dbReference type="ARBA" id="ARBA00022679"/>
    </source>
</evidence>
<dbReference type="PROSITE" id="PS50112">
    <property type="entry name" value="PAS"/>
    <property type="match status" value="1"/>
</dbReference>
<dbReference type="Gene3D" id="3.30.450.20">
    <property type="entry name" value="PAS domain"/>
    <property type="match status" value="1"/>
</dbReference>
<keyword evidence="3 7" id="KW-0418">Kinase</keyword>
<dbReference type="AlphaFoldDB" id="A0A5C6BI87"/>
<proteinExistence type="predicted"/>
<gene>
    <name evidence="7" type="primary">pknB_20</name>
    <name evidence="7" type="ORF">Poly21_51330</name>
</gene>
<dbReference type="PANTHER" id="PTHR43289:SF6">
    <property type="entry name" value="SERINE_THREONINE-PROTEIN KINASE NEKL-3"/>
    <property type="match status" value="1"/>
</dbReference>
<keyword evidence="8" id="KW-1185">Reference proteome</keyword>
<evidence type="ECO:0000259" key="5">
    <source>
        <dbReference type="PROSITE" id="PS50011"/>
    </source>
</evidence>
<dbReference type="CDD" id="cd14014">
    <property type="entry name" value="STKc_PknB_like"/>
    <property type="match status" value="1"/>
</dbReference>
<feature type="domain" description="Protein kinase" evidence="5">
    <location>
        <begin position="31"/>
        <end position="318"/>
    </location>
</feature>
<name>A0A5C6BI87_9BACT</name>
<keyword evidence="2" id="KW-0547">Nucleotide-binding</keyword>
<protein>
    <submittedName>
        <fullName evidence="7">Serine/threonine-protein kinase PknB</fullName>
        <ecNumber evidence="7">2.7.11.1</ecNumber>
    </submittedName>
</protein>
<keyword evidence="1 7" id="KW-0808">Transferase</keyword>
<dbReference type="InterPro" id="IPR013655">
    <property type="entry name" value="PAS_fold_3"/>
</dbReference>
<evidence type="ECO:0000259" key="6">
    <source>
        <dbReference type="PROSITE" id="PS50112"/>
    </source>
</evidence>
<dbReference type="SMART" id="SM00091">
    <property type="entry name" value="PAS"/>
    <property type="match status" value="1"/>
</dbReference>
<dbReference type="Pfam" id="PF08447">
    <property type="entry name" value="PAS_3"/>
    <property type="match status" value="1"/>
</dbReference>